<dbReference type="InterPro" id="IPR050508">
    <property type="entry name" value="Methyltransf_Superfamily"/>
</dbReference>
<dbReference type="Gene3D" id="3.40.50.150">
    <property type="entry name" value="Vaccinia Virus protein VP39"/>
    <property type="match status" value="1"/>
</dbReference>
<evidence type="ECO:0000313" key="2">
    <source>
        <dbReference type="EMBL" id="BAO43067.1"/>
    </source>
</evidence>
<evidence type="ECO:0000259" key="1">
    <source>
        <dbReference type="Pfam" id="PF08241"/>
    </source>
</evidence>
<dbReference type="GO" id="GO:0032259">
    <property type="term" value="P:methylation"/>
    <property type="evidence" value="ECO:0007669"/>
    <property type="project" value="UniProtKB-KW"/>
</dbReference>
<dbReference type="SUPFAM" id="SSF53335">
    <property type="entry name" value="S-adenosyl-L-methionine-dependent methyltransferases"/>
    <property type="match status" value="1"/>
</dbReference>
<dbReference type="OrthoDB" id="5608223at2"/>
<evidence type="ECO:0000313" key="3">
    <source>
        <dbReference type="Proteomes" id="UP000031631"/>
    </source>
</evidence>
<protein>
    <submittedName>
        <fullName evidence="2">Methyltransferase type 11</fullName>
    </submittedName>
</protein>
<reference evidence="2 3" key="1">
    <citation type="journal article" date="2014" name="PLoS ONE">
        <title>Physiological and genomic features of a novel sulfur-oxidizing gammaproteobacterium belonging to a previously uncultivated symbiotic lineage isolated from a hydrothermal vent.</title>
        <authorList>
            <person name="Nunoura T."/>
            <person name="Takaki Y."/>
            <person name="Kazama H."/>
            <person name="Kakuta J."/>
            <person name="Shimamura S."/>
            <person name="Makita H."/>
            <person name="Hirai M."/>
            <person name="Miyazaki M."/>
            <person name="Takai K."/>
        </authorList>
    </citation>
    <scope>NUCLEOTIDE SEQUENCE [LARGE SCALE GENOMIC DNA]</scope>
    <source>
        <strain evidence="2 3">Hiromi1</strain>
    </source>
</reference>
<keyword evidence="3" id="KW-1185">Reference proteome</keyword>
<dbReference type="PANTHER" id="PTHR42912">
    <property type="entry name" value="METHYLTRANSFERASE"/>
    <property type="match status" value="1"/>
</dbReference>
<dbReference type="Proteomes" id="UP000031631">
    <property type="component" value="Chromosome"/>
</dbReference>
<dbReference type="AlphaFoldDB" id="A0A7U6GG74"/>
<keyword evidence="2" id="KW-0489">Methyltransferase</keyword>
<dbReference type="PANTHER" id="PTHR42912:SF93">
    <property type="entry name" value="N6-ADENOSINE-METHYLTRANSFERASE TMT1A"/>
    <property type="match status" value="1"/>
</dbReference>
<dbReference type="InterPro" id="IPR029063">
    <property type="entry name" value="SAM-dependent_MTases_sf"/>
</dbReference>
<dbReference type="KEGG" id="tbn:TBH_C0119"/>
<dbReference type="GO" id="GO:0008757">
    <property type="term" value="F:S-adenosylmethionine-dependent methyltransferase activity"/>
    <property type="evidence" value="ECO:0007669"/>
    <property type="project" value="InterPro"/>
</dbReference>
<dbReference type="CDD" id="cd02440">
    <property type="entry name" value="AdoMet_MTases"/>
    <property type="match status" value="1"/>
</dbReference>
<accession>A0A7U6GG74</accession>
<sequence>MAPEVGEGELDFSGKYSKQKADEYYEKHLSTFGRRFSNRWEHGMARRALRLAGNPSSVLDLPCGAGRFWDLLAEDPERELYAADYSEGMLVVAKQLQPDAIASRFQVFQTSAFDIRMEDESVDSILCMRLLHHVGERADRMRIYREFHRVTRDTVCISLWVDGNYKAWRRLKLEQDRSTGRKPRKRNKNFQNRFVHRRADLEQEFAEAGFDILGKVDFLPGYSMWRTYVLGKKREQ</sequence>
<proteinExistence type="predicted"/>
<dbReference type="Pfam" id="PF08241">
    <property type="entry name" value="Methyltransf_11"/>
    <property type="match status" value="1"/>
</dbReference>
<gene>
    <name evidence="2" type="ORF">TBH_C0119</name>
</gene>
<name>A0A7U6GG74_9GAMM</name>
<dbReference type="EMBL" id="AP012273">
    <property type="protein sequence ID" value="BAO43067.1"/>
    <property type="molecule type" value="Genomic_DNA"/>
</dbReference>
<organism evidence="2 3">
    <name type="scientific">Thiolapillus brandeum</name>
    <dbReference type="NCBI Taxonomy" id="1076588"/>
    <lineage>
        <taxon>Bacteria</taxon>
        <taxon>Pseudomonadati</taxon>
        <taxon>Pseudomonadota</taxon>
        <taxon>Gammaproteobacteria</taxon>
        <taxon>Chromatiales</taxon>
        <taxon>Sedimenticolaceae</taxon>
        <taxon>Thiolapillus</taxon>
    </lineage>
</organism>
<dbReference type="InterPro" id="IPR013216">
    <property type="entry name" value="Methyltransf_11"/>
</dbReference>
<keyword evidence="2" id="KW-0808">Transferase</keyword>
<feature type="domain" description="Methyltransferase type 11" evidence="1">
    <location>
        <begin position="59"/>
        <end position="152"/>
    </location>
</feature>